<sequence>MDNIESRPDFKVANKLIRQLLQENSSELDEESQEFARHYLDHDEYELAFEGLFLGLITHGTVKSSEKLNTYVALGKSLKLDKESMIDAHFWSKLLHFVQRVA</sequence>
<proteinExistence type="predicted"/>
<organism evidence="1 2">
    <name type="scientific">Massilia aquatica</name>
    <dbReference type="NCBI Taxonomy" id="2609000"/>
    <lineage>
        <taxon>Bacteria</taxon>
        <taxon>Pseudomonadati</taxon>
        <taxon>Pseudomonadota</taxon>
        <taxon>Betaproteobacteria</taxon>
        <taxon>Burkholderiales</taxon>
        <taxon>Oxalobacteraceae</taxon>
        <taxon>Telluria group</taxon>
        <taxon>Massilia</taxon>
    </lineage>
</organism>
<protein>
    <submittedName>
        <fullName evidence="1">Uncharacterized protein</fullName>
    </submittedName>
</protein>
<dbReference type="Proteomes" id="UP000819052">
    <property type="component" value="Unassembled WGS sequence"/>
</dbReference>
<comment type="caution">
    <text evidence="1">The sequence shown here is derived from an EMBL/GenBank/DDBJ whole genome shotgun (WGS) entry which is preliminary data.</text>
</comment>
<evidence type="ECO:0000313" key="2">
    <source>
        <dbReference type="Proteomes" id="UP000819052"/>
    </source>
</evidence>
<dbReference type="EMBL" id="VVIW01000005">
    <property type="protein sequence ID" value="NHZ40824.1"/>
    <property type="molecule type" value="Genomic_DNA"/>
</dbReference>
<dbReference type="RefSeq" id="WP_167076622.1">
    <property type="nucleotide sequence ID" value="NZ_VVIW01000005.1"/>
</dbReference>
<accession>A0ABX0M3J8</accession>
<keyword evidence="2" id="KW-1185">Reference proteome</keyword>
<evidence type="ECO:0000313" key="1">
    <source>
        <dbReference type="EMBL" id="NHZ40824.1"/>
    </source>
</evidence>
<reference evidence="1 2" key="1">
    <citation type="submission" date="2019-09" db="EMBL/GenBank/DDBJ databases">
        <title>Taxonomy of Antarctic Massilia spp.: description of Massilia rubra sp. nov., Massilia aquatica sp. nov., Massilia mucilaginosa sp. nov., Massilia frigida sp. nov. isolated from streams, lakes and regoliths.</title>
        <authorList>
            <person name="Holochova P."/>
            <person name="Sedlacek I."/>
            <person name="Kralova S."/>
            <person name="Maslanova I."/>
            <person name="Busse H.-J."/>
            <person name="Stankova E."/>
            <person name="Vrbovska V."/>
            <person name="Kovarovic V."/>
            <person name="Bartak M."/>
            <person name="Svec P."/>
            <person name="Pantucek R."/>
        </authorList>
    </citation>
    <scope>NUCLEOTIDE SEQUENCE [LARGE SCALE GENOMIC DNA]</scope>
    <source>
        <strain evidence="1 2">CCM 8693</strain>
    </source>
</reference>
<gene>
    <name evidence="1" type="ORF">F1609_11745</name>
</gene>
<name>A0ABX0M3J8_9BURK</name>